<dbReference type="Pfam" id="PF00550">
    <property type="entry name" value="PP-binding"/>
    <property type="match status" value="1"/>
</dbReference>
<keyword evidence="1" id="KW-0596">Phosphopantetheine</keyword>
<dbReference type="Gramene" id="OE9A008407T1">
    <property type="protein sequence ID" value="OE9A008407C1"/>
    <property type="gene ID" value="OE9A008407"/>
</dbReference>
<gene>
    <name evidence="6" type="ORF">OLEA9_A008407</name>
</gene>
<dbReference type="Gene3D" id="1.10.1200.10">
    <property type="entry name" value="ACP-like"/>
    <property type="match status" value="1"/>
</dbReference>
<evidence type="ECO:0000259" key="5">
    <source>
        <dbReference type="PROSITE" id="PS50075"/>
    </source>
</evidence>
<dbReference type="GO" id="GO:0016740">
    <property type="term" value="F:transferase activity"/>
    <property type="evidence" value="ECO:0007669"/>
    <property type="project" value="UniProtKB-KW"/>
</dbReference>
<evidence type="ECO:0000256" key="2">
    <source>
        <dbReference type="ARBA" id="ARBA00022553"/>
    </source>
</evidence>
<dbReference type="EMBL" id="CACTIH010003127">
    <property type="protein sequence ID" value="CAA2977279.1"/>
    <property type="molecule type" value="Genomic_DNA"/>
</dbReference>
<dbReference type="GO" id="GO:0032787">
    <property type="term" value="P:monocarboxylic acid metabolic process"/>
    <property type="evidence" value="ECO:0007669"/>
    <property type="project" value="UniProtKB-ARBA"/>
</dbReference>
<evidence type="ECO:0000313" key="6">
    <source>
        <dbReference type="EMBL" id="CAA2977279.1"/>
    </source>
</evidence>
<feature type="non-terminal residue" evidence="6">
    <location>
        <position position="143"/>
    </location>
</feature>
<dbReference type="AlphaFoldDB" id="A0A8S0RFL3"/>
<dbReference type="Proteomes" id="UP000594638">
    <property type="component" value="Unassembled WGS sequence"/>
</dbReference>
<evidence type="ECO:0000256" key="3">
    <source>
        <dbReference type="ARBA" id="ARBA00022679"/>
    </source>
</evidence>
<comment type="caution">
    <text evidence="6">The sequence shown here is derived from an EMBL/GenBank/DDBJ whole genome shotgun (WGS) entry which is preliminary data.</text>
</comment>
<dbReference type="OrthoDB" id="329835at2759"/>
<accession>A0A8S0RFL3</accession>
<evidence type="ECO:0000313" key="7">
    <source>
        <dbReference type="Proteomes" id="UP000594638"/>
    </source>
</evidence>
<keyword evidence="7" id="KW-1185">Reference proteome</keyword>
<sequence>MHVLGIKDASKVSDEATLGDLGLDSLMAVEIRQYIEREYDMTLNIQEIRALTIARIREISENEKPTGGSAGAAAAAATKSKQDQLAEKRQVASYGRQAGNSAGKAAGAKSQLPAGSPAKHASDDDLTGAAGAPDTGSEATGEP</sequence>
<dbReference type="PROSITE" id="PS50075">
    <property type="entry name" value="CARRIER"/>
    <property type="match status" value="1"/>
</dbReference>
<dbReference type="SUPFAM" id="SSF47336">
    <property type="entry name" value="ACP-like"/>
    <property type="match status" value="1"/>
</dbReference>
<feature type="region of interest" description="Disordered" evidence="4">
    <location>
        <begin position="61"/>
        <end position="143"/>
    </location>
</feature>
<dbReference type="FunFam" id="1.10.1200.10:FF:000013">
    <property type="entry name" value="Fatty acid synthase"/>
    <property type="match status" value="1"/>
</dbReference>
<organism evidence="6 7">
    <name type="scientific">Olea europaea subsp. europaea</name>
    <dbReference type="NCBI Taxonomy" id="158383"/>
    <lineage>
        <taxon>Eukaryota</taxon>
        <taxon>Viridiplantae</taxon>
        <taxon>Streptophyta</taxon>
        <taxon>Embryophyta</taxon>
        <taxon>Tracheophyta</taxon>
        <taxon>Spermatophyta</taxon>
        <taxon>Magnoliopsida</taxon>
        <taxon>eudicotyledons</taxon>
        <taxon>Gunneridae</taxon>
        <taxon>Pentapetalae</taxon>
        <taxon>asterids</taxon>
        <taxon>lamiids</taxon>
        <taxon>Lamiales</taxon>
        <taxon>Oleaceae</taxon>
        <taxon>Oleeae</taxon>
        <taxon>Olea</taxon>
    </lineage>
</organism>
<feature type="compositionally biased region" description="Low complexity" evidence="4">
    <location>
        <begin position="98"/>
        <end position="110"/>
    </location>
</feature>
<keyword evidence="2" id="KW-0597">Phosphoprotein</keyword>
<evidence type="ECO:0000256" key="4">
    <source>
        <dbReference type="SAM" id="MobiDB-lite"/>
    </source>
</evidence>
<keyword evidence="3" id="KW-0808">Transferase</keyword>
<feature type="domain" description="Carrier" evidence="5">
    <location>
        <begin position="1"/>
        <end position="67"/>
    </location>
</feature>
<dbReference type="InterPro" id="IPR036736">
    <property type="entry name" value="ACP-like_sf"/>
</dbReference>
<reference evidence="6 7" key="1">
    <citation type="submission" date="2019-12" db="EMBL/GenBank/DDBJ databases">
        <authorList>
            <person name="Alioto T."/>
            <person name="Alioto T."/>
            <person name="Gomez Garrido J."/>
        </authorList>
    </citation>
    <scope>NUCLEOTIDE SEQUENCE [LARGE SCALE GENOMIC DNA]</scope>
</reference>
<feature type="compositionally biased region" description="Basic and acidic residues" evidence="4">
    <location>
        <begin position="80"/>
        <end position="90"/>
    </location>
</feature>
<protein>
    <submittedName>
        <fullName evidence="6">Fatty acid synthase</fullName>
    </submittedName>
</protein>
<proteinExistence type="predicted"/>
<name>A0A8S0RFL3_OLEEU</name>
<dbReference type="InterPro" id="IPR009081">
    <property type="entry name" value="PP-bd_ACP"/>
</dbReference>
<evidence type="ECO:0000256" key="1">
    <source>
        <dbReference type="ARBA" id="ARBA00022450"/>
    </source>
</evidence>